<dbReference type="GO" id="GO:0005829">
    <property type="term" value="C:cytosol"/>
    <property type="evidence" value="ECO:0007669"/>
    <property type="project" value="TreeGrafter"/>
</dbReference>
<keyword evidence="3" id="KW-1185">Reference proteome</keyword>
<dbReference type="SUPFAM" id="SSF55347">
    <property type="entry name" value="Glyceraldehyde-3-phosphate dehydrogenase-like, C-terminal domain"/>
    <property type="match status" value="1"/>
</dbReference>
<dbReference type="EMBL" id="JAFIDN010000005">
    <property type="protein sequence ID" value="MBP3192676.1"/>
    <property type="molecule type" value="Genomic_DNA"/>
</dbReference>
<reference evidence="2" key="1">
    <citation type="submission" date="2021-02" db="EMBL/GenBank/DDBJ databases">
        <title>Natronogracilivirga saccharolytica gen. nov. sp. nov. a new anaerobic, haloalkiliphilic carbohydrate-fermenting bacterium from soda lake and proposing of Cyclonatronumiaceae fam. nov. in the phylum Balneolaeota.</title>
        <authorList>
            <person name="Zhilina T.N."/>
            <person name="Sorokin D.Y."/>
            <person name="Zavarzina D.G."/>
            <person name="Toshchakov S.V."/>
            <person name="Kublanov I.V."/>
        </authorList>
    </citation>
    <scope>NUCLEOTIDE SEQUENCE</scope>
    <source>
        <strain evidence="2">Z-1702</strain>
    </source>
</reference>
<gene>
    <name evidence="2" type="ORF">NATSA_08370</name>
</gene>
<dbReference type="PANTHER" id="PTHR20836:SF0">
    <property type="entry name" value="4-HYDROXY-TETRAHYDRODIPICOLINATE REDUCTASE 1, CHLOROPLASTIC-RELATED"/>
    <property type="match status" value="1"/>
</dbReference>
<organism evidence="2 3">
    <name type="scientific">Natronogracilivirga saccharolytica</name>
    <dbReference type="NCBI Taxonomy" id="2812953"/>
    <lineage>
        <taxon>Bacteria</taxon>
        <taxon>Pseudomonadati</taxon>
        <taxon>Balneolota</taxon>
        <taxon>Balneolia</taxon>
        <taxon>Balneolales</taxon>
        <taxon>Cyclonatronaceae</taxon>
        <taxon>Natronogracilivirga</taxon>
    </lineage>
</organism>
<dbReference type="Gene3D" id="3.40.50.720">
    <property type="entry name" value="NAD(P)-binding Rossmann-like Domain"/>
    <property type="match status" value="2"/>
</dbReference>
<proteinExistence type="predicted"/>
<dbReference type="GO" id="GO:0019877">
    <property type="term" value="P:diaminopimelate biosynthetic process"/>
    <property type="evidence" value="ECO:0007669"/>
    <property type="project" value="TreeGrafter"/>
</dbReference>
<dbReference type="Pfam" id="PF05173">
    <property type="entry name" value="DapB_C"/>
    <property type="match status" value="1"/>
</dbReference>
<dbReference type="InterPro" id="IPR022663">
    <property type="entry name" value="DapB_C"/>
</dbReference>
<evidence type="ECO:0000313" key="2">
    <source>
        <dbReference type="EMBL" id="MBP3192676.1"/>
    </source>
</evidence>
<evidence type="ECO:0000313" key="3">
    <source>
        <dbReference type="Proteomes" id="UP000673975"/>
    </source>
</evidence>
<comment type="caution">
    <text evidence="2">The sequence shown here is derived from an EMBL/GenBank/DDBJ whole genome shotgun (WGS) entry which is preliminary data.</text>
</comment>
<dbReference type="GO" id="GO:0008839">
    <property type="term" value="F:4-hydroxy-tetrahydrodipicolinate reductase"/>
    <property type="evidence" value="ECO:0007669"/>
    <property type="project" value="InterPro"/>
</dbReference>
<accession>A0A8J7UVL6</accession>
<dbReference type="InterPro" id="IPR023940">
    <property type="entry name" value="DHDPR_bac"/>
</dbReference>
<dbReference type="InterPro" id="IPR036291">
    <property type="entry name" value="NAD(P)-bd_dom_sf"/>
</dbReference>
<dbReference type="Proteomes" id="UP000673975">
    <property type="component" value="Unassembled WGS sequence"/>
</dbReference>
<dbReference type="PIRSF" id="PIRSF000161">
    <property type="entry name" value="DHPR"/>
    <property type="match status" value="1"/>
</dbReference>
<name>A0A8J7UVL6_9BACT</name>
<dbReference type="PANTHER" id="PTHR20836">
    <property type="entry name" value="DIHYDRODIPICOLINATE REDUCTASE"/>
    <property type="match status" value="1"/>
</dbReference>
<protein>
    <recommendedName>
        <fullName evidence="1">Dihydrodipicolinate reductase C-terminal domain-containing protein</fullName>
    </recommendedName>
</protein>
<feature type="domain" description="Dihydrodipicolinate reductase C-terminal" evidence="1">
    <location>
        <begin position="113"/>
        <end position="222"/>
    </location>
</feature>
<dbReference type="RefSeq" id="WP_210511601.1">
    <property type="nucleotide sequence ID" value="NZ_JAFIDN010000005.1"/>
</dbReference>
<dbReference type="AlphaFoldDB" id="A0A8J7UVL6"/>
<dbReference type="GO" id="GO:0009089">
    <property type="term" value="P:lysine biosynthetic process via diaminopimelate"/>
    <property type="evidence" value="ECO:0007669"/>
    <property type="project" value="InterPro"/>
</dbReference>
<evidence type="ECO:0000259" key="1">
    <source>
        <dbReference type="Pfam" id="PF05173"/>
    </source>
</evidence>
<sequence>MNIALLGNGKTGSRVNDLADGQSGISVTVFNRSRPPERNLLAEHDVIISFLPGDAFAEYIPELIASGKPVVSGSTGFDWPDGREDFSRRIAGAGLVWIHASNFSLGMNLIHEMIQIMGMAATMYDEHRFSILDIHHAQKKDAPSGTALAWKRWLDQPATITSERTGDVVGQHTLTLDTPFEKISIHHMAKDRQIFASGALWTASRLLSDQNRLEPGLYDIQQFVLRHIQSRN</sequence>
<dbReference type="Gene3D" id="3.30.360.10">
    <property type="entry name" value="Dihydrodipicolinate Reductase, domain 2"/>
    <property type="match status" value="2"/>
</dbReference>
<dbReference type="SUPFAM" id="SSF51735">
    <property type="entry name" value="NAD(P)-binding Rossmann-fold domains"/>
    <property type="match status" value="1"/>
</dbReference>